<protein>
    <submittedName>
        <fullName evidence="1">Uncharacterized protein</fullName>
    </submittedName>
</protein>
<sequence>MKYSTKGEEMEWQEYYVFNPDGSFLKSREQNGTVLEATGTFEMVEFDNDDADYLELTFTTGKELATSCFSYEGIEILRYISNRKLESMWKACDGSDLYYDLVID</sequence>
<gene>
    <name evidence="1" type="ORF">NYZ99_17890</name>
</gene>
<organism evidence="1 2">
    <name type="scientific">Maribacter litopenaei</name>
    <dbReference type="NCBI Taxonomy" id="2976127"/>
    <lineage>
        <taxon>Bacteria</taxon>
        <taxon>Pseudomonadati</taxon>
        <taxon>Bacteroidota</taxon>
        <taxon>Flavobacteriia</taxon>
        <taxon>Flavobacteriales</taxon>
        <taxon>Flavobacteriaceae</taxon>
        <taxon>Maribacter</taxon>
    </lineage>
</organism>
<accession>A0ABY5Y750</accession>
<proteinExistence type="predicted"/>
<dbReference type="RefSeq" id="WP_260572551.1">
    <property type="nucleotide sequence ID" value="NZ_CP104205.1"/>
</dbReference>
<dbReference type="EMBL" id="CP104205">
    <property type="protein sequence ID" value="UWX54693.1"/>
    <property type="molecule type" value="Genomic_DNA"/>
</dbReference>
<evidence type="ECO:0000313" key="2">
    <source>
        <dbReference type="Proteomes" id="UP001059209"/>
    </source>
</evidence>
<dbReference type="Proteomes" id="UP001059209">
    <property type="component" value="Chromosome"/>
</dbReference>
<name>A0ABY5Y750_9FLAO</name>
<evidence type="ECO:0000313" key="1">
    <source>
        <dbReference type="EMBL" id="UWX54693.1"/>
    </source>
</evidence>
<reference evidence="1" key="1">
    <citation type="submission" date="2022-09" db="EMBL/GenBank/DDBJ databases">
        <title>Maribacter litopenaei sp. nov., isolated from the intestinal tract of the Pacific White Shrimp, Litopenaeus vannamei.</title>
        <authorList>
            <person name="Kim S.Y."/>
            <person name="Hwang C.Y."/>
        </authorList>
    </citation>
    <scope>NUCLEOTIDE SEQUENCE</scope>
    <source>
        <strain evidence="1">HL-LV01</strain>
    </source>
</reference>
<keyword evidence="2" id="KW-1185">Reference proteome</keyword>